<dbReference type="Pfam" id="PF10544">
    <property type="entry name" value="T5orf172"/>
    <property type="match status" value="1"/>
</dbReference>
<feature type="domain" description="Bacteriophage T5 Orf172 DNA-binding" evidence="1">
    <location>
        <begin position="15"/>
        <end position="95"/>
    </location>
</feature>
<dbReference type="EMBL" id="CP036287">
    <property type="protein sequence ID" value="QDU69979.1"/>
    <property type="molecule type" value="Genomic_DNA"/>
</dbReference>
<accession>A0A518BSN8</accession>
<dbReference type="Proteomes" id="UP000316921">
    <property type="component" value="Chromosome"/>
</dbReference>
<keyword evidence="3" id="KW-1185">Reference proteome</keyword>
<dbReference type="SMART" id="SM00974">
    <property type="entry name" value="T5orf172"/>
    <property type="match status" value="1"/>
</dbReference>
<evidence type="ECO:0000313" key="3">
    <source>
        <dbReference type="Proteomes" id="UP000316921"/>
    </source>
</evidence>
<gene>
    <name evidence="2" type="ORF">Pla133_51020</name>
</gene>
<sequence length="207" mass="22859">MTETQLSVVYVLTNPAMPGLVKIGMTNQSEPNTRVAQLYTTGVPVPFTVEFACRVLNPSEVEKALHVAFGPHRVNPKREFFQIDPEQAIAILKLFDTAEDVTTDLAGDLEGIEPQESAAAEKLKSRRPNLNFEEMGIPMGAFLHSNRSSDVVKVVGPKKVMFNGEEMSLSAATQTMMGVDYPLAPGPYWTFEGEAMKDIYNKTYVDL</sequence>
<protein>
    <recommendedName>
        <fullName evidence="1">Bacteriophage T5 Orf172 DNA-binding domain-containing protein</fullName>
    </recommendedName>
</protein>
<proteinExistence type="predicted"/>
<evidence type="ECO:0000313" key="2">
    <source>
        <dbReference type="EMBL" id="QDU69979.1"/>
    </source>
</evidence>
<dbReference type="KEGG" id="pbap:Pla133_51020"/>
<reference evidence="2 3" key="1">
    <citation type="submission" date="2019-02" db="EMBL/GenBank/DDBJ databases">
        <title>Deep-cultivation of Planctomycetes and their phenomic and genomic characterization uncovers novel biology.</title>
        <authorList>
            <person name="Wiegand S."/>
            <person name="Jogler M."/>
            <person name="Boedeker C."/>
            <person name="Pinto D."/>
            <person name="Vollmers J."/>
            <person name="Rivas-Marin E."/>
            <person name="Kohn T."/>
            <person name="Peeters S.H."/>
            <person name="Heuer A."/>
            <person name="Rast P."/>
            <person name="Oberbeckmann S."/>
            <person name="Bunk B."/>
            <person name="Jeske O."/>
            <person name="Meyerdierks A."/>
            <person name="Storesund J.E."/>
            <person name="Kallscheuer N."/>
            <person name="Luecker S."/>
            <person name="Lage O.M."/>
            <person name="Pohl T."/>
            <person name="Merkel B.J."/>
            <person name="Hornburger P."/>
            <person name="Mueller R.-W."/>
            <person name="Bruemmer F."/>
            <person name="Labrenz M."/>
            <person name="Spormann A.M."/>
            <person name="Op den Camp H."/>
            <person name="Overmann J."/>
            <person name="Amann R."/>
            <person name="Jetten M.S.M."/>
            <person name="Mascher T."/>
            <person name="Medema M.H."/>
            <person name="Devos D.P."/>
            <person name="Kaster A.-K."/>
            <person name="Ovreas L."/>
            <person name="Rohde M."/>
            <person name="Galperin M.Y."/>
            <person name="Jogler C."/>
        </authorList>
    </citation>
    <scope>NUCLEOTIDE SEQUENCE [LARGE SCALE GENOMIC DNA]</scope>
    <source>
        <strain evidence="2 3">Pla133</strain>
    </source>
</reference>
<evidence type="ECO:0000259" key="1">
    <source>
        <dbReference type="SMART" id="SM00974"/>
    </source>
</evidence>
<name>A0A518BSN8_9BACT</name>
<dbReference type="InterPro" id="IPR018306">
    <property type="entry name" value="Phage_T5_Orf172_DNA-bd"/>
</dbReference>
<dbReference type="AlphaFoldDB" id="A0A518BSN8"/>
<organism evidence="2 3">
    <name type="scientific">Engelhardtia mirabilis</name>
    <dbReference type="NCBI Taxonomy" id="2528011"/>
    <lineage>
        <taxon>Bacteria</taxon>
        <taxon>Pseudomonadati</taxon>
        <taxon>Planctomycetota</taxon>
        <taxon>Planctomycetia</taxon>
        <taxon>Planctomycetia incertae sedis</taxon>
        <taxon>Engelhardtia</taxon>
    </lineage>
</organism>